<feature type="transmembrane region" description="Helical" evidence="11">
    <location>
        <begin position="178"/>
        <end position="202"/>
    </location>
</feature>
<keyword evidence="7" id="KW-0249">Electron transport</keyword>
<keyword evidence="8 11" id="KW-1133">Transmembrane helix</keyword>
<dbReference type="GO" id="GO:0016020">
    <property type="term" value="C:membrane"/>
    <property type="evidence" value="ECO:0007669"/>
    <property type="project" value="UniProtKB-SubCell"/>
</dbReference>
<accession>A0AAW2HGD7</accession>
<evidence type="ECO:0000256" key="2">
    <source>
        <dbReference type="ARBA" id="ARBA00004141"/>
    </source>
</evidence>
<keyword evidence="6" id="KW-0479">Metal-binding</keyword>
<evidence type="ECO:0000256" key="11">
    <source>
        <dbReference type="SAM" id="Phobius"/>
    </source>
</evidence>
<comment type="subcellular location">
    <subcellularLocation>
        <location evidence="2">Membrane</location>
        <topology evidence="2">Multi-pass membrane protein</topology>
    </subcellularLocation>
</comment>
<protein>
    <recommendedName>
        <fullName evidence="12">Cytochrome b561 domain-containing protein</fullName>
    </recommendedName>
</protein>
<evidence type="ECO:0000256" key="10">
    <source>
        <dbReference type="ARBA" id="ARBA00023136"/>
    </source>
</evidence>
<proteinExistence type="predicted"/>
<dbReference type="EMBL" id="JARGDH010000005">
    <property type="protein sequence ID" value="KAL0268656.1"/>
    <property type="molecule type" value="Genomic_DNA"/>
</dbReference>
<keyword evidence="5 11" id="KW-0812">Transmembrane</keyword>
<name>A0AAW2HGD7_9NEOP</name>
<feature type="transmembrane region" description="Helical" evidence="11">
    <location>
        <begin position="27"/>
        <end position="51"/>
    </location>
</feature>
<dbReference type="AlphaFoldDB" id="A0AAW2HGD7"/>
<feature type="transmembrane region" description="Helical" evidence="11">
    <location>
        <begin position="103"/>
        <end position="122"/>
    </location>
</feature>
<evidence type="ECO:0000256" key="8">
    <source>
        <dbReference type="ARBA" id="ARBA00022989"/>
    </source>
</evidence>
<dbReference type="PROSITE" id="PS50939">
    <property type="entry name" value="CYTOCHROME_B561"/>
    <property type="match status" value="1"/>
</dbReference>
<feature type="transmembrane region" description="Helical" evidence="11">
    <location>
        <begin position="142"/>
        <end position="166"/>
    </location>
</feature>
<dbReference type="SMART" id="SM00665">
    <property type="entry name" value="B561"/>
    <property type="match status" value="1"/>
</dbReference>
<dbReference type="PANTHER" id="PTHR10106:SF24">
    <property type="entry name" value="NO EXTENDED MEMORY, ISOFORM A"/>
    <property type="match status" value="1"/>
</dbReference>
<dbReference type="FunFam" id="1.20.120.1770:FF:000001">
    <property type="entry name" value="Cytochrome b reductase 1"/>
    <property type="match status" value="1"/>
</dbReference>
<comment type="cofactor">
    <cofactor evidence="1">
        <name>heme b</name>
        <dbReference type="ChEBI" id="CHEBI:60344"/>
    </cofactor>
</comment>
<evidence type="ECO:0000256" key="4">
    <source>
        <dbReference type="ARBA" id="ARBA00022617"/>
    </source>
</evidence>
<sequence length="210" mass="23839">MARNKSAKQKKFETEDNDWGCINWCEYMIVITLTSLLLISTVSLVLFWALYYREGFAWRDNPQKEFNLHPVLMVTGFIFFSGFSLLLYRICRCCRRLYVKLGHAILHSLAIPCIVLGFLAVWDSKNLSQPKGTNFYSLHSWLGLVTIGLFLVQFLVGFFSFLILICCQGKTKSCRAGLVPIHSSFGITIYMLAVATCLTGFAEKAIYTLG</sequence>
<evidence type="ECO:0000256" key="1">
    <source>
        <dbReference type="ARBA" id="ARBA00001970"/>
    </source>
</evidence>
<reference evidence="13" key="1">
    <citation type="journal article" date="2024" name="Gigascience">
        <title>Chromosome-level genome of the poultry shaft louse Menopon gallinae provides insight into the host-switching and adaptive evolution of parasitic lice.</title>
        <authorList>
            <person name="Xu Y."/>
            <person name="Ma L."/>
            <person name="Liu S."/>
            <person name="Liang Y."/>
            <person name="Liu Q."/>
            <person name="He Z."/>
            <person name="Tian L."/>
            <person name="Duan Y."/>
            <person name="Cai W."/>
            <person name="Li H."/>
            <person name="Song F."/>
        </authorList>
    </citation>
    <scope>NUCLEOTIDE SEQUENCE</scope>
    <source>
        <strain evidence="13">Cailab_2023a</strain>
    </source>
</reference>
<keyword evidence="4" id="KW-0349">Heme</keyword>
<dbReference type="PANTHER" id="PTHR10106">
    <property type="entry name" value="CYTOCHROME B561-RELATED"/>
    <property type="match status" value="1"/>
</dbReference>
<evidence type="ECO:0000256" key="9">
    <source>
        <dbReference type="ARBA" id="ARBA00023004"/>
    </source>
</evidence>
<feature type="domain" description="Cytochrome b561" evidence="12">
    <location>
        <begin position="33"/>
        <end position="210"/>
    </location>
</feature>
<dbReference type="Gene3D" id="1.20.120.1770">
    <property type="match status" value="1"/>
</dbReference>
<evidence type="ECO:0000256" key="7">
    <source>
        <dbReference type="ARBA" id="ARBA00022982"/>
    </source>
</evidence>
<evidence type="ECO:0000313" key="13">
    <source>
        <dbReference type="EMBL" id="KAL0268656.1"/>
    </source>
</evidence>
<comment type="caution">
    <text evidence="13">The sequence shown here is derived from an EMBL/GenBank/DDBJ whole genome shotgun (WGS) entry which is preliminary data.</text>
</comment>
<organism evidence="13">
    <name type="scientific">Menopon gallinae</name>
    <name type="common">poultry shaft louse</name>
    <dbReference type="NCBI Taxonomy" id="328185"/>
    <lineage>
        <taxon>Eukaryota</taxon>
        <taxon>Metazoa</taxon>
        <taxon>Ecdysozoa</taxon>
        <taxon>Arthropoda</taxon>
        <taxon>Hexapoda</taxon>
        <taxon>Insecta</taxon>
        <taxon>Pterygota</taxon>
        <taxon>Neoptera</taxon>
        <taxon>Paraneoptera</taxon>
        <taxon>Psocodea</taxon>
        <taxon>Troctomorpha</taxon>
        <taxon>Phthiraptera</taxon>
        <taxon>Amblycera</taxon>
        <taxon>Menoponidae</taxon>
        <taxon>Menopon</taxon>
    </lineage>
</organism>
<dbReference type="GO" id="GO:0016491">
    <property type="term" value="F:oxidoreductase activity"/>
    <property type="evidence" value="ECO:0007669"/>
    <property type="project" value="InterPro"/>
</dbReference>
<keyword evidence="3" id="KW-0813">Transport</keyword>
<dbReference type="GO" id="GO:0046872">
    <property type="term" value="F:metal ion binding"/>
    <property type="evidence" value="ECO:0007669"/>
    <property type="project" value="UniProtKB-KW"/>
</dbReference>
<dbReference type="InterPro" id="IPR006593">
    <property type="entry name" value="Cyt_b561/ferric_Rdtase_TM"/>
</dbReference>
<keyword evidence="10 11" id="KW-0472">Membrane</keyword>
<keyword evidence="9" id="KW-0408">Iron</keyword>
<feature type="transmembrane region" description="Helical" evidence="11">
    <location>
        <begin position="71"/>
        <end position="91"/>
    </location>
</feature>
<dbReference type="Pfam" id="PF03188">
    <property type="entry name" value="Cytochrom_B561"/>
    <property type="match status" value="1"/>
</dbReference>
<gene>
    <name evidence="13" type="ORF">PYX00_010505</name>
</gene>
<evidence type="ECO:0000256" key="3">
    <source>
        <dbReference type="ARBA" id="ARBA00022448"/>
    </source>
</evidence>
<dbReference type="InterPro" id="IPR043205">
    <property type="entry name" value="CYB561/CYBRD1-like"/>
</dbReference>
<evidence type="ECO:0000259" key="12">
    <source>
        <dbReference type="PROSITE" id="PS50939"/>
    </source>
</evidence>
<evidence type="ECO:0000256" key="6">
    <source>
        <dbReference type="ARBA" id="ARBA00022723"/>
    </source>
</evidence>
<evidence type="ECO:0000256" key="5">
    <source>
        <dbReference type="ARBA" id="ARBA00022692"/>
    </source>
</evidence>